<evidence type="ECO:0000313" key="1">
    <source>
        <dbReference type="EMBL" id="SDG39729.1"/>
    </source>
</evidence>
<gene>
    <name evidence="1" type="ORF">SAMN05421825_3243</name>
</gene>
<evidence type="ECO:0000313" key="2">
    <source>
        <dbReference type="Proteomes" id="UP000199203"/>
    </source>
</evidence>
<organism evidence="1 2">
    <name type="scientific">Epilithonimonas hungarica</name>
    <dbReference type="NCBI Taxonomy" id="454006"/>
    <lineage>
        <taxon>Bacteria</taxon>
        <taxon>Pseudomonadati</taxon>
        <taxon>Bacteroidota</taxon>
        <taxon>Flavobacteriia</taxon>
        <taxon>Flavobacteriales</taxon>
        <taxon>Weeksellaceae</taxon>
        <taxon>Chryseobacterium group</taxon>
        <taxon>Epilithonimonas</taxon>
    </lineage>
</organism>
<reference evidence="2" key="1">
    <citation type="submission" date="2016-10" db="EMBL/GenBank/DDBJ databases">
        <authorList>
            <person name="Varghese N."/>
            <person name="Submissions S."/>
        </authorList>
    </citation>
    <scope>NUCLEOTIDE SEQUENCE [LARGE SCALE GENOMIC DNA]</scope>
    <source>
        <strain evidence="2">DSM 19684</strain>
    </source>
</reference>
<dbReference type="EMBL" id="FNBH01000004">
    <property type="protein sequence ID" value="SDG39729.1"/>
    <property type="molecule type" value="Genomic_DNA"/>
</dbReference>
<sequence>MIYGRIPLHFADAKSQTKMQAGRAIRYIFFVIANDVKQSVEPFSNRNNKKGCRYYPLRKKPAQQFVEWAFL</sequence>
<keyword evidence="2" id="KW-1185">Reference proteome</keyword>
<dbReference type="STRING" id="454006.SAMN05421825_3243"/>
<dbReference type="AlphaFoldDB" id="A0A1G7TYB2"/>
<name>A0A1G7TYB2_9FLAO</name>
<proteinExistence type="predicted"/>
<protein>
    <submittedName>
        <fullName evidence="1">Uncharacterized protein</fullName>
    </submittedName>
</protein>
<dbReference type="Proteomes" id="UP000199203">
    <property type="component" value="Unassembled WGS sequence"/>
</dbReference>
<accession>A0A1G7TYB2</accession>